<protein>
    <submittedName>
        <fullName evidence="2">Uncharacterized protein</fullName>
    </submittedName>
</protein>
<proteinExistence type="predicted"/>
<feature type="region of interest" description="Disordered" evidence="1">
    <location>
        <begin position="30"/>
        <end position="162"/>
    </location>
</feature>
<feature type="compositionally biased region" description="Polar residues" evidence="1">
    <location>
        <begin position="69"/>
        <end position="80"/>
    </location>
</feature>
<feature type="compositionally biased region" description="Basic and acidic residues" evidence="1">
    <location>
        <begin position="50"/>
        <end position="68"/>
    </location>
</feature>
<feature type="compositionally biased region" description="Basic and acidic residues" evidence="1">
    <location>
        <begin position="84"/>
        <end position="111"/>
    </location>
</feature>
<evidence type="ECO:0000256" key="1">
    <source>
        <dbReference type="SAM" id="MobiDB-lite"/>
    </source>
</evidence>
<organism evidence="2">
    <name type="scientific">Mudanjiang Rhabd tick virus 1</name>
    <dbReference type="NCBI Taxonomy" id="2972327"/>
    <lineage>
        <taxon>Viruses</taxon>
        <taxon>Riboviria</taxon>
        <taxon>Orthornavirae</taxon>
        <taxon>Negarnaviricota</taxon>
        <taxon>Haploviricotina</taxon>
        <taxon>Monjiviricetes</taxon>
        <taxon>Mononegavirales</taxon>
        <taxon>Rhabdoviridae</taxon>
        <taxon>Deltarhabdovirinae</taxon>
        <taxon>Betaricinrhavirus</taxon>
        <taxon>Betaricinrhavirus mudanjiang</taxon>
    </lineage>
</organism>
<evidence type="ECO:0000313" key="2">
    <source>
        <dbReference type="EMBL" id="UYL95576.1"/>
    </source>
</evidence>
<reference evidence="2" key="1">
    <citation type="submission" date="2022-05" db="EMBL/GenBank/DDBJ databases">
        <authorList>
            <person name="Cao W."/>
            <person name="Jia N."/>
            <person name="Lam T.T.-Y."/>
            <person name="Ni X."/>
            <person name="Liu J."/>
        </authorList>
    </citation>
    <scope>NUCLEOTIDE SEQUENCE</scope>
    <source>
        <strain evidence="2">TIGMIC 7</strain>
    </source>
</reference>
<feature type="compositionally biased region" description="Basic and acidic residues" evidence="1">
    <location>
        <begin position="119"/>
        <end position="144"/>
    </location>
</feature>
<sequence length="461" mass="51726">MTRKSLPSLPKLQGALDPKEMTDFLKEFDEDSLRETIPTQVVGGALDSMIKGDNRTKDDTVGSDHEDGASTSTKGATFVSSGKAPEKSKSQEKRERKRARERDEKGSKGKEGTSSQGGKDTRPQPPEPKEGGSKPKETKKDTPKTQETASISTDNDPQMPDLTDIPIDINIWDPSLMIRKIDPRKISTHEAAYLSISALDFNSGEVSTEKTYALWKISIYNKIVDHKEGLPRDLTLLLIDMWKSTTERSNYLEGMIDGACMCSEMTDRMKALDLFRSVERAEKRMTKLLSQGEASAKSTIDQTEKMNMLINKLSSLAASLQGDYDQMKLTVSQTKPRPQSIPESSRGIEDAPLPVKKTKIVYASKYSKITWSKEKDRAVDIQIRVPKEEFKDIASTYQETFLALCKEDQESWMMMEPVDLIEVLTKMRHSGPFNSTIIQVAVNMLYSDGKIRDDVFKVISK</sequence>
<dbReference type="EMBL" id="ON746525">
    <property type="protein sequence ID" value="UYL95576.1"/>
    <property type="molecule type" value="Viral_cRNA"/>
</dbReference>
<name>A0A9E7V2A1_9RHAB</name>
<accession>A0A9E7V2A1</accession>